<name>A0A238JMQ4_9RHOB</name>
<dbReference type="InterPro" id="IPR001173">
    <property type="entry name" value="Glyco_trans_2-like"/>
</dbReference>
<dbReference type="AlphaFoldDB" id="A0A238JMQ4"/>
<keyword evidence="2" id="KW-0808">Transferase</keyword>
<dbReference type="PANTHER" id="PTHR43685:SF3">
    <property type="entry name" value="SLR2126 PROTEIN"/>
    <property type="match status" value="1"/>
</dbReference>
<evidence type="ECO:0000313" key="3">
    <source>
        <dbReference type="Proteomes" id="UP000202922"/>
    </source>
</evidence>
<dbReference type="PANTHER" id="PTHR43685">
    <property type="entry name" value="GLYCOSYLTRANSFERASE"/>
    <property type="match status" value="1"/>
</dbReference>
<dbReference type="Proteomes" id="UP000202922">
    <property type="component" value="Unassembled WGS sequence"/>
</dbReference>
<sequence length="323" mass="35489">MLAANGILRVLQEMERISVVICTFNGARTLPRLLEHLKSVESVGLEVEIIFVDNASTDETAQILANAHLPWPTVIKEEPRPGKSYALNTGIAAATGSLVVFADDDILPAPTWLRAYYEAARNLPEVIAFAGQVRPRWDAPAPKWLLHLSDKGRAFGSTPVERNSRVADAKFWQFKGANMMVRSATLNEHCFDTEHLNFAANSAGGEDTGLIKEILGTGQRGVFVPDACVQHIIRPDQISLRTVWQREVRIGMVRAARQDYPHNKLGPVVLYVPVKGMRTALSLGLGAVLYASLGRSSKAAEKLVALARLLGEMKKTLAIRKQH</sequence>
<feature type="domain" description="Glycosyltransferase 2-like" evidence="1">
    <location>
        <begin position="18"/>
        <end position="146"/>
    </location>
</feature>
<evidence type="ECO:0000259" key="1">
    <source>
        <dbReference type="Pfam" id="PF00535"/>
    </source>
</evidence>
<dbReference type="EC" id="2.4.2.53" evidence="2"/>
<dbReference type="EMBL" id="FXYE01000001">
    <property type="protein sequence ID" value="SMX31162.1"/>
    <property type="molecule type" value="Genomic_DNA"/>
</dbReference>
<gene>
    <name evidence="2" type="primary">arnC_1</name>
    <name evidence="2" type="ORF">COL8621_00309</name>
</gene>
<dbReference type="SUPFAM" id="SSF53448">
    <property type="entry name" value="Nucleotide-diphospho-sugar transferases"/>
    <property type="match status" value="1"/>
</dbReference>
<accession>A0A238JMQ4</accession>
<dbReference type="RefSeq" id="WP_093965579.1">
    <property type="nucleotide sequence ID" value="NZ_FXYE01000001.1"/>
</dbReference>
<dbReference type="OrthoDB" id="6116224at2"/>
<proteinExistence type="predicted"/>
<protein>
    <submittedName>
        <fullName evidence="2">Undecaprenyl-phosphate 4-deoxy-4-formamido-L-arabinose transferase</fullName>
        <ecNumber evidence="2">2.4.2.53</ecNumber>
    </submittedName>
</protein>
<dbReference type="InterPro" id="IPR029044">
    <property type="entry name" value="Nucleotide-diphossugar_trans"/>
</dbReference>
<dbReference type="InterPro" id="IPR050834">
    <property type="entry name" value="Glycosyltransf_2"/>
</dbReference>
<reference evidence="3" key="1">
    <citation type="submission" date="2017-05" db="EMBL/GenBank/DDBJ databases">
        <authorList>
            <person name="Rodrigo-Torres L."/>
            <person name="Arahal R. D."/>
            <person name="Lucena T."/>
        </authorList>
    </citation>
    <scope>NUCLEOTIDE SEQUENCE [LARGE SCALE GENOMIC DNA]</scope>
    <source>
        <strain evidence="3">CECT 8621</strain>
    </source>
</reference>
<dbReference type="Gene3D" id="3.90.550.10">
    <property type="entry name" value="Spore Coat Polysaccharide Biosynthesis Protein SpsA, Chain A"/>
    <property type="match status" value="1"/>
</dbReference>
<keyword evidence="3" id="KW-1185">Reference proteome</keyword>
<organism evidence="2 3">
    <name type="scientific">Actibacterium lipolyticum</name>
    <dbReference type="NCBI Taxonomy" id="1524263"/>
    <lineage>
        <taxon>Bacteria</taxon>
        <taxon>Pseudomonadati</taxon>
        <taxon>Pseudomonadota</taxon>
        <taxon>Alphaproteobacteria</taxon>
        <taxon>Rhodobacterales</taxon>
        <taxon>Roseobacteraceae</taxon>
        <taxon>Actibacterium</taxon>
    </lineage>
</organism>
<dbReference type="GO" id="GO:0099621">
    <property type="term" value="F:undecaprenyl-phosphate 4-deoxy-4-formamido-L-arabinose transferase activity"/>
    <property type="evidence" value="ECO:0007669"/>
    <property type="project" value="UniProtKB-EC"/>
</dbReference>
<dbReference type="CDD" id="cd00761">
    <property type="entry name" value="Glyco_tranf_GTA_type"/>
    <property type="match status" value="1"/>
</dbReference>
<dbReference type="Pfam" id="PF00535">
    <property type="entry name" value="Glycos_transf_2"/>
    <property type="match status" value="1"/>
</dbReference>
<evidence type="ECO:0000313" key="2">
    <source>
        <dbReference type="EMBL" id="SMX31162.1"/>
    </source>
</evidence>
<keyword evidence="2" id="KW-0328">Glycosyltransferase</keyword>